<evidence type="ECO:0000256" key="7">
    <source>
        <dbReference type="ARBA" id="ARBA00022833"/>
    </source>
</evidence>
<evidence type="ECO:0000256" key="3">
    <source>
        <dbReference type="ARBA" id="ARBA00009413"/>
    </source>
</evidence>
<dbReference type="InterPro" id="IPR039398">
    <property type="entry name" value="Deltex_fam"/>
</dbReference>
<dbReference type="GO" id="GO:0008270">
    <property type="term" value="F:zinc ion binding"/>
    <property type="evidence" value="ECO:0007669"/>
    <property type="project" value="UniProtKB-KW"/>
</dbReference>
<comment type="subcellular location">
    <subcellularLocation>
        <location evidence="9">Cytoplasm</location>
    </subcellularLocation>
</comment>
<dbReference type="InterPro" id="IPR048418">
    <property type="entry name" value="DTX3L_a/b_dom"/>
</dbReference>
<dbReference type="PANTHER" id="PTHR12622">
    <property type="entry name" value="DELTEX-RELATED"/>
    <property type="match status" value="1"/>
</dbReference>
<dbReference type="InterPro" id="IPR039396">
    <property type="entry name" value="Deltex_C"/>
</dbReference>
<evidence type="ECO:0000313" key="12">
    <source>
        <dbReference type="Proteomes" id="UP000695026"/>
    </source>
</evidence>
<dbReference type="CTD" id="151636"/>
<dbReference type="GO" id="GO:0016567">
    <property type="term" value="P:protein ubiquitination"/>
    <property type="evidence" value="ECO:0007669"/>
    <property type="project" value="UniProtKB-UniRule"/>
</dbReference>
<reference evidence="13" key="1">
    <citation type="submission" date="2025-08" db="UniProtKB">
        <authorList>
            <consortium name="RefSeq"/>
        </authorList>
    </citation>
    <scope>IDENTIFICATION</scope>
    <source>
        <tissue evidence="13">Liver</tissue>
    </source>
</reference>
<comment type="catalytic activity">
    <reaction evidence="1 9">
        <text>S-ubiquitinyl-[E2 ubiquitin-conjugating enzyme]-L-cysteine + [acceptor protein]-L-lysine = [E2 ubiquitin-conjugating enzyme]-L-cysteine + N(6)-ubiquitinyl-[acceptor protein]-L-lysine.</text>
        <dbReference type="EC" id="2.3.2.27"/>
    </reaction>
</comment>
<evidence type="ECO:0000313" key="13">
    <source>
        <dbReference type="RefSeq" id="XP_007443321.2"/>
    </source>
</evidence>
<evidence type="ECO:0000256" key="9">
    <source>
        <dbReference type="RuleBase" id="RU367105"/>
    </source>
</evidence>
<dbReference type="Gene3D" id="3.30.390.130">
    <property type="match status" value="1"/>
</dbReference>
<comment type="pathway">
    <text evidence="2 9">Protein modification; protein ubiquitination.</text>
</comment>
<keyword evidence="6 8" id="KW-0863">Zinc-finger</keyword>
<dbReference type="Gene3D" id="3.30.40.10">
    <property type="entry name" value="Zinc/RING finger domain, C3HC4 (zinc finger)"/>
    <property type="match status" value="1"/>
</dbReference>
<dbReference type="GO" id="GO:0007219">
    <property type="term" value="P:Notch signaling pathway"/>
    <property type="evidence" value="ECO:0007669"/>
    <property type="project" value="InterPro"/>
</dbReference>
<dbReference type="KEGG" id="pbi:103066260"/>
<dbReference type="GO" id="GO:0061630">
    <property type="term" value="F:ubiquitin protein ligase activity"/>
    <property type="evidence" value="ECO:0007669"/>
    <property type="project" value="UniProtKB-UniRule"/>
</dbReference>
<dbReference type="OrthoDB" id="527344at2759"/>
<dbReference type="AlphaFoldDB" id="A0A9F2RCH3"/>
<evidence type="ECO:0000256" key="1">
    <source>
        <dbReference type="ARBA" id="ARBA00000900"/>
    </source>
</evidence>
<keyword evidence="5 9" id="KW-0479">Metal-binding</keyword>
<feature type="region of interest" description="Disordered" evidence="10">
    <location>
        <begin position="147"/>
        <end position="169"/>
    </location>
</feature>
<accession>A0A9F2RCH3</accession>
<evidence type="ECO:0000259" key="11">
    <source>
        <dbReference type="PROSITE" id="PS50089"/>
    </source>
</evidence>
<dbReference type="EC" id="2.3.2.27" evidence="9"/>
<name>A0A9F2RCH3_PYTBI</name>
<keyword evidence="12" id="KW-1185">Reference proteome</keyword>
<dbReference type="GeneID" id="103066260"/>
<dbReference type="GO" id="GO:0005737">
    <property type="term" value="C:cytoplasm"/>
    <property type="evidence" value="ECO:0007669"/>
    <property type="project" value="UniProtKB-SubCell"/>
</dbReference>
<evidence type="ECO:0000256" key="5">
    <source>
        <dbReference type="ARBA" id="ARBA00022723"/>
    </source>
</evidence>
<evidence type="ECO:0000256" key="8">
    <source>
        <dbReference type="PROSITE-ProRule" id="PRU00175"/>
    </source>
</evidence>
<proteinExistence type="inferred from homology"/>
<dbReference type="RefSeq" id="XP_007443321.2">
    <property type="nucleotide sequence ID" value="XM_007443259.3"/>
</dbReference>
<dbReference type="FunFam" id="3.30.390.130:FF:000001">
    <property type="entry name" value="Probable E3 ubiquitin-protein ligase DTX3"/>
    <property type="match status" value="1"/>
</dbReference>
<dbReference type="PROSITE" id="PS00518">
    <property type="entry name" value="ZF_RING_1"/>
    <property type="match status" value="1"/>
</dbReference>
<dbReference type="OMA" id="FKYICPD"/>
<dbReference type="Pfam" id="PF21718">
    <property type="entry name" value="KH_DTX3L"/>
    <property type="match status" value="2"/>
</dbReference>
<organism evidence="12 13">
    <name type="scientific">Python bivittatus</name>
    <name type="common">Burmese python</name>
    <name type="synonym">Python molurus bivittatus</name>
    <dbReference type="NCBI Taxonomy" id="176946"/>
    <lineage>
        <taxon>Eukaryota</taxon>
        <taxon>Metazoa</taxon>
        <taxon>Chordata</taxon>
        <taxon>Craniata</taxon>
        <taxon>Vertebrata</taxon>
        <taxon>Euteleostomi</taxon>
        <taxon>Lepidosauria</taxon>
        <taxon>Squamata</taxon>
        <taxon>Bifurcata</taxon>
        <taxon>Unidentata</taxon>
        <taxon>Episquamata</taxon>
        <taxon>Toxicofera</taxon>
        <taxon>Serpentes</taxon>
        <taxon>Henophidia</taxon>
        <taxon>Pythonidae</taxon>
        <taxon>Python</taxon>
    </lineage>
</organism>
<keyword evidence="7 9" id="KW-0862">Zinc</keyword>
<dbReference type="Pfam" id="PF18102">
    <property type="entry name" value="DTC"/>
    <property type="match status" value="1"/>
</dbReference>
<dbReference type="InterPro" id="IPR001841">
    <property type="entry name" value="Znf_RING"/>
</dbReference>
<comment type="similarity">
    <text evidence="3 9">Belongs to the Deltex family.</text>
</comment>
<evidence type="ECO:0000256" key="10">
    <source>
        <dbReference type="SAM" id="MobiDB-lite"/>
    </source>
</evidence>
<gene>
    <name evidence="13" type="primary">DTX3L</name>
</gene>
<evidence type="ECO:0000256" key="4">
    <source>
        <dbReference type="ARBA" id="ARBA00022679"/>
    </source>
</evidence>
<dbReference type="PROSITE" id="PS50089">
    <property type="entry name" value="ZF_RING_2"/>
    <property type="match status" value="1"/>
</dbReference>
<dbReference type="InterPro" id="IPR039399">
    <property type="entry name" value="Deltex_C_sf"/>
</dbReference>
<keyword evidence="4 9" id="KW-0808">Transferase</keyword>
<dbReference type="Proteomes" id="UP000695026">
    <property type="component" value="Unplaced"/>
</dbReference>
<dbReference type="Pfam" id="PF21717">
    <property type="entry name" value="DTX3L_a-b"/>
    <property type="match status" value="1"/>
</dbReference>
<dbReference type="InterPro" id="IPR048409">
    <property type="entry name" value="DTX3L_KH-like"/>
</dbReference>
<dbReference type="SUPFAM" id="SSF57850">
    <property type="entry name" value="RING/U-box"/>
    <property type="match status" value="1"/>
</dbReference>
<evidence type="ECO:0000256" key="2">
    <source>
        <dbReference type="ARBA" id="ARBA00004906"/>
    </source>
</evidence>
<keyword evidence="9" id="KW-0963">Cytoplasm</keyword>
<feature type="non-terminal residue" evidence="13">
    <location>
        <position position="1"/>
    </location>
</feature>
<evidence type="ECO:0000256" key="6">
    <source>
        <dbReference type="ARBA" id="ARBA00022771"/>
    </source>
</evidence>
<dbReference type="Pfam" id="PF13639">
    <property type="entry name" value="zf-RING_2"/>
    <property type="match status" value="1"/>
</dbReference>
<dbReference type="InterPro" id="IPR017907">
    <property type="entry name" value="Znf_RING_CS"/>
</dbReference>
<sequence length="691" mass="77976">VVKNRVKAHHGHAVEIGGKTLEIRILPDSEMTVIDAEETVFPNKLICSVSTSLSSSNSLPLQNDFKSKQKEICAADNKSVTKKIFLEVSATLNTDLLTLEERNQVTAVCPTLKIERCSNHLSVEKVVGDYEDIEMLHRHFEKLLGDHRSSEFSQPKKQDNWSEGKGDRNRKYRDDLEELASMEVPSGIFEYFRQAYKEQIEELEEKFSVKLTTNNSENGMTSVWFASMGNPDSMKKAQQDFVSLFQKVAGDLKQEIVPFIESHACEMIKSKCKNIIIKKHKDTVVLQGPAKEVSAAKALLEEMAAKNWSKKNDPHLQRTGIEVASAVFEFLKTKLSQEIALINHKYCTRMEVRSCRDGQLTCIIFMPQSHASSDQSSHAYEHFQFIYLKILEQPCKKEIPLKLKADGKRKLKDLFPSFQNEYPTVQLSQHENSLILSGLPEHVCSAEKHIMKSLNIEESVAVNSEATAIASSSVDVAAGASFETQSHYKKQQSPSQEQPIVKATEVKPEEECSICLSKIQQKEVLPKCKHAFCAGCIREARKHKPVCPVCNHVYGKVKGNQPPGTMDIVKAKFSLPGYQDFGTIIITYSIPDGVQTEGHPHPGRRYFGTCRKAYLPDNKEGREILKLLQRAFDQDLIFTVGQSRTTGMTDVITWNDIHHKTCMSGGQRNFGYPDPHYLKRVREELKAKGIE</sequence>
<dbReference type="SMART" id="SM00184">
    <property type="entry name" value="RING"/>
    <property type="match status" value="1"/>
</dbReference>
<feature type="domain" description="RING-type" evidence="11">
    <location>
        <begin position="512"/>
        <end position="551"/>
    </location>
</feature>
<dbReference type="InterPro" id="IPR013083">
    <property type="entry name" value="Znf_RING/FYVE/PHD"/>
</dbReference>
<dbReference type="CDD" id="cd09633">
    <property type="entry name" value="Deltex_C"/>
    <property type="match status" value="1"/>
</dbReference>
<protein>
    <recommendedName>
        <fullName evidence="9">E3 ubiquitin-protein ligase</fullName>
        <ecNumber evidence="9">2.3.2.27</ecNumber>
    </recommendedName>
</protein>